<evidence type="ECO:0000313" key="1">
    <source>
        <dbReference type="EMBL" id="CAH3020610.1"/>
    </source>
</evidence>
<accession>A0ABN8LXS2</accession>
<feature type="non-terminal residue" evidence="1">
    <location>
        <position position="1"/>
    </location>
</feature>
<name>A0ABN8LXS2_9CNID</name>
<comment type="caution">
    <text evidence="1">The sequence shown here is derived from an EMBL/GenBank/DDBJ whole genome shotgun (WGS) entry which is preliminary data.</text>
</comment>
<sequence>WRKLNYGAVCFSALDERPGRFYVPSGNLAAIKLVHLYGYVTCDKHTSSSWSYWGCDVPSVRYHVGVAITTSWSYKAILPLSRFLTGNSAMKLRKWSRIPGYTGLSSTLVLSFDHPYHSSGETFRLWYGEDLADSTEYDNAGRTCCDVYGRFV</sequence>
<evidence type="ECO:0000313" key="2">
    <source>
        <dbReference type="Proteomes" id="UP001159427"/>
    </source>
</evidence>
<dbReference type="EMBL" id="CALNXI010000153">
    <property type="protein sequence ID" value="CAH3020610.1"/>
    <property type="molecule type" value="Genomic_DNA"/>
</dbReference>
<keyword evidence="2" id="KW-1185">Reference proteome</keyword>
<proteinExistence type="predicted"/>
<reference evidence="1 2" key="1">
    <citation type="submission" date="2022-05" db="EMBL/GenBank/DDBJ databases">
        <authorList>
            <consortium name="Genoscope - CEA"/>
            <person name="William W."/>
        </authorList>
    </citation>
    <scope>NUCLEOTIDE SEQUENCE [LARGE SCALE GENOMIC DNA]</scope>
</reference>
<evidence type="ECO:0008006" key="3">
    <source>
        <dbReference type="Google" id="ProtNLM"/>
    </source>
</evidence>
<organism evidence="1 2">
    <name type="scientific">Porites evermanni</name>
    <dbReference type="NCBI Taxonomy" id="104178"/>
    <lineage>
        <taxon>Eukaryota</taxon>
        <taxon>Metazoa</taxon>
        <taxon>Cnidaria</taxon>
        <taxon>Anthozoa</taxon>
        <taxon>Hexacorallia</taxon>
        <taxon>Scleractinia</taxon>
        <taxon>Fungiina</taxon>
        <taxon>Poritidae</taxon>
        <taxon>Porites</taxon>
    </lineage>
</organism>
<dbReference type="Proteomes" id="UP001159427">
    <property type="component" value="Unassembled WGS sequence"/>
</dbReference>
<protein>
    <recommendedName>
        <fullName evidence="3">Actinoporin</fullName>
    </recommendedName>
</protein>
<gene>
    <name evidence="1" type="ORF">PEVE_00007880</name>
</gene>